<accession>A0A372LL99</accession>
<keyword evidence="3" id="KW-1185">Reference proteome</keyword>
<feature type="domain" description="N-acetyltransferase" evidence="1">
    <location>
        <begin position="6"/>
        <end position="175"/>
    </location>
</feature>
<dbReference type="AlphaFoldDB" id="A0A372LL99"/>
<dbReference type="PROSITE" id="PS51186">
    <property type="entry name" value="GNAT"/>
    <property type="match status" value="1"/>
</dbReference>
<evidence type="ECO:0000259" key="1">
    <source>
        <dbReference type="PROSITE" id="PS51186"/>
    </source>
</evidence>
<dbReference type="InterPro" id="IPR038764">
    <property type="entry name" value="GNAT_N_AcTrfase_prd"/>
</dbReference>
<evidence type="ECO:0000313" key="3">
    <source>
        <dbReference type="Proteomes" id="UP000264541"/>
    </source>
</evidence>
<keyword evidence="2" id="KW-0808">Transferase</keyword>
<protein>
    <submittedName>
        <fullName evidence="2">GNAT family N-acetyltransferase</fullName>
    </submittedName>
</protein>
<dbReference type="SUPFAM" id="SSF55729">
    <property type="entry name" value="Acyl-CoA N-acyltransferases (Nat)"/>
    <property type="match status" value="1"/>
</dbReference>
<dbReference type="EMBL" id="QVTE01000040">
    <property type="protein sequence ID" value="RFU67637.1"/>
    <property type="molecule type" value="Genomic_DNA"/>
</dbReference>
<dbReference type="PANTHER" id="PTHR41700">
    <property type="entry name" value="GCN5-RELATED N-ACETYLTRANSFERASE"/>
    <property type="match status" value="1"/>
</dbReference>
<evidence type="ECO:0000313" key="2">
    <source>
        <dbReference type="EMBL" id="RFU67637.1"/>
    </source>
</evidence>
<gene>
    <name evidence="2" type="ORF">D0469_13900</name>
</gene>
<dbReference type="Pfam" id="PF00583">
    <property type="entry name" value="Acetyltransf_1"/>
    <property type="match status" value="1"/>
</dbReference>
<dbReference type="InterPro" id="IPR016181">
    <property type="entry name" value="Acyl_CoA_acyltransferase"/>
</dbReference>
<dbReference type="Proteomes" id="UP000264541">
    <property type="component" value="Unassembled WGS sequence"/>
</dbReference>
<reference evidence="2 3" key="1">
    <citation type="submission" date="2018-08" db="EMBL/GenBank/DDBJ databases">
        <title>Bacillus chawlae sp. nov., Bacillus glennii sp. nov., and Bacillus saganii sp. nov. Isolated from the Vehicle Assembly Building at Kennedy Space Center where the Viking Spacecraft were Assembled.</title>
        <authorList>
            <person name="Seuylemezian A."/>
            <person name="Vaishampayan P."/>
        </authorList>
    </citation>
    <scope>NUCLEOTIDE SEQUENCE [LARGE SCALE GENOMIC DNA]</scope>
    <source>
        <strain evidence="2 3">V47-23a</strain>
    </source>
</reference>
<organism evidence="2 3">
    <name type="scientific">Peribacillus saganii</name>
    <dbReference type="NCBI Taxonomy" id="2303992"/>
    <lineage>
        <taxon>Bacteria</taxon>
        <taxon>Bacillati</taxon>
        <taxon>Bacillota</taxon>
        <taxon>Bacilli</taxon>
        <taxon>Bacillales</taxon>
        <taxon>Bacillaceae</taxon>
        <taxon>Peribacillus</taxon>
    </lineage>
</organism>
<dbReference type="Gene3D" id="3.40.630.30">
    <property type="match status" value="1"/>
</dbReference>
<dbReference type="GO" id="GO:0016747">
    <property type="term" value="F:acyltransferase activity, transferring groups other than amino-acyl groups"/>
    <property type="evidence" value="ECO:0007669"/>
    <property type="project" value="InterPro"/>
</dbReference>
<comment type="caution">
    <text evidence="2">The sequence shown here is derived from an EMBL/GenBank/DDBJ whole genome shotgun (WGS) entry which is preliminary data.</text>
</comment>
<name>A0A372LL99_9BACI</name>
<proteinExistence type="predicted"/>
<dbReference type="InterPro" id="IPR000182">
    <property type="entry name" value="GNAT_dom"/>
</dbReference>
<dbReference type="OrthoDB" id="9797990at2"/>
<dbReference type="PANTHER" id="PTHR41700:SF1">
    <property type="entry name" value="N-ACETYLTRANSFERASE DOMAIN-CONTAINING PROTEIN"/>
    <property type="match status" value="1"/>
</dbReference>
<sequence>MMSSDMEIRVLTTNKELQQVQQLEKDVWNMEPLPLHQTITAAQNGGLILGAFMDDELVGFSYGFPGFNKGKSYLCSHMLGIHKHYQDKGIGARLKQEQMAIARDMGYDLIVWTYDPLESRNGYLNLSKLHAICSTYAENCYGDMEDSFNSGLPTDRFKVEWWINSPHVKENQLVDGSGMDVLFQWETTLEKQPQLINVEETLKSISDSDTTIVVPVPACFQKLKSENNELAIDWRFKTRQIFQTLFTKGYAAASIRKSENQLVHYYVLVPKQLIDLKEKAGEK</sequence>